<dbReference type="InterPro" id="IPR018511">
    <property type="entry name" value="Hemolysin-typ_Ca-bd_CS"/>
</dbReference>
<feature type="domain" description="RapA2 cadherin-like" evidence="3">
    <location>
        <begin position="522"/>
        <end position="587"/>
    </location>
</feature>
<feature type="region of interest" description="Disordered" evidence="1">
    <location>
        <begin position="1901"/>
        <end position="2032"/>
    </location>
</feature>
<proteinExistence type="predicted"/>
<feature type="domain" description="RapA2 cadherin-like" evidence="3">
    <location>
        <begin position="645"/>
        <end position="710"/>
    </location>
</feature>
<dbReference type="InterPro" id="IPR011049">
    <property type="entry name" value="Serralysin-like_metalloprot_C"/>
</dbReference>
<feature type="domain" description="RapA2 cadherin-like" evidence="3">
    <location>
        <begin position="768"/>
        <end position="832"/>
    </location>
</feature>
<evidence type="ECO:0000259" key="2">
    <source>
        <dbReference type="Pfam" id="PF14252"/>
    </source>
</evidence>
<keyword evidence="5" id="KW-1185">Reference proteome</keyword>
<reference evidence="4 5" key="1">
    <citation type="submission" date="2020-08" db="EMBL/GenBank/DDBJ databases">
        <title>Genome sequencing of Purple Non-Sulfur Bacteria from various extreme environments.</title>
        <authorList>
            <person name="Mayer M."/>
        </authorList>
    </citation>
    <scope>NUCLEOTIDE SEQUENCE [LARGE SCALE GENOMIC DNA]</scope>
    <source>
        <strain evidence="4 5">JA135</strain>
    </source>
</reference>
<dbReference type="InterPro" id="IPR040853">
    <property type="entry name" value="RapA2_cadherin-like"/>
</dbReference>
<dbReference type="PROSITE" id="PS00330">
    <property type="entry name" value="HEMOLYSIN_CALCIUM"/>
    <property type="match status" value="1"/>
</dbReference>
<feature type="compositionally biased region" description="Pro residues" evidence="1">
    <location>
        <begin position="1935"/>
        <end position="1947"/>
    </location>
</feature>
<name>A0A7W6WJA7_9PROT</name>
<evidence type="ECO:0008006" key="6">
    <source>
        <dbReference type="Google" id="ProtNLM"/>
    </source>
</evidence>
<dbReference type="Proteomes" id="UP000555728">
    <property type="component" value="Unassembled WGS sequence"/>
</dbReference>
<evidence type="ECO:0000313" key="5">
    <source>
        <dbReference type="Proteomes" id="UP000555728"/>
    </source>
</evidence>
<accession>A0A7W6WJA7</accession>
<feature type="domain" description="DUF4347" evidence="2">
    <location>
        <begin position="33"/>
        <end position="199"/>
    </location>
</feature>
<dbReference type="RefSeq" id="WP_184431425.1">
    <property type="nucleotide sequence ID" value="NZ_JACIGI010000003.1"/>
</dbReference>
<feature type="compositionally biased region" description="Low complexity" evidence="1">
    <location>
        <begin position="1978"/>
        <end position="1991"/>
    </location>
</feature>
<evidence type="ECO:0000313" key="4">
    <source>
        <dbReference type="EMBL" id="MBB4284820.1"/>
    </source>
</evidence>
<dbReference type="SUPFAM" id="SSF51120">
    <property type="entry name" value="beta-Roll"/>
    <property type="match status" value="1"/>
</dbReference>
<dbReference type="EMBL" id="JACIGI010000003">
    <property type="protein sequence ID" value="MBB4284820.1"/>
    <property type="molecule type" value="Genomic_DNA"/>
</dbReference>
<dbReference type="Pfam" id="PF14252">
    <property type="entry name" value="DUF4347"/>
    <property type="match status" value="1"/>
</dbReference>
<gene>
    <name evidence="4" type="ORF">GGD88_000531</name>
</gene>
<feature type="region of interest" description="Disordered" evidence="1">
    <location>
        <begin position="1274"/>
        <end position="1296"/>
    </location>
</feature>
<organism evidence="4 5">
    <name type="scientific">Roseospira goensis</name>
    <dbReference type="NCBI Taxonomy" id="391922"/>
    <lineage>
        <taxon>Bacteria</taxon>
        <taxon>Pseudomonadati</taxon>
        <taxon>Pseudomonadota</taxon>
        <taxon>Alphaproteobacteria</taxon>
        <taxon>Rhodospirillales</taxon>
        <taxon>Rhodospirillaceae</taxon>
        <taxon>Roseospira</taxon>
    </lineage>
</organism>
<feature type="compositionally biased region" description="Polar residues" evidence="1">
    <location>
        <begin position="1279"/>
        <end position="1290"/>
    </location>
</feature>
<feature type="region of interest" description="Disordered" evidence="1">
    <location>
        <begin position="1"/>
        <end position="28"/>
    </location>
</feature>
<feature type="compositionally biased region" description="Polar residues" evidence="1">
    <location>
        <begin position="1039"/>
        <end position="1083"/>
    </location>
</feature>
<dbReference type="InterPro" id="IPR025592">
    <property type="entry name" value="DUF4347"/>
</dbReference>
<evidence type="ECO:0000259" key="3">
    <source>
        <dbReference type="Pfam" id="PF17803"/>
    </source>
</evidence>
<dbReference type="Pfam" id="PF17803">
    <property type="entry name" value="Cadherin_4"/>
    <property type="match status" value="3"/>
</dbReference>
<evidence type="ECO:0000256" key="1">
    <source>
        <dbReference type="SAM" id="MobiDB-lite"/>
    </source>
</evidence>
<feature type="compositionally biased region" description="Gly residues" evidence="1">
    <location>
        <begin position="1957"/>
        <end position="1976"/>
    </location>
</feature>
<feature type="region of interest" description="Disordered" evidence="1">
    <location>
        <begin position="493"/>
        <end position="519"/>
    </location>
</feature>
<feature type="compositionally biased region" description="Low complexity" evidence="1">
    <location>
        <begin position="499"/>
        <end position="514"/>
    </location>
</feature>
<comment type="caution">
    <text evidence="4">The sequence shown here is derived from an EMBL/GenBank/DDBJ whole genome shotgun (WGS) entry which is preliminary data.</text>
</comment>
<sequence length="2416" mass="237292">MTDQTIDTPDLFLRSGGGVPDGPDAAPTAGRQVAVVDTAVAGHEALAAAAEAAGLHVVRLSGRGDGVAEMAAALSGFDDIDALHILSHGDSGRVHLGDAVLSSDSLDDHASALGQVAERLADDGDLLLYGCRVGAGAAGSAFLDRLAVATGADVAASDDLTGAADRGGDWTLEIAAGDGAVEHDEPFSAAALADFTHVLAPQTYQPENFAGLGTQTLTSGDGFTVTATYEGSATNIKQYTDGGYTGVYATAPLTDPLGKSATLTVSADGTTVSSFELTDLSLFEYFLGGADHNWSSLGLSAVPAGGGPNLTGTVTDPAGNYDIDVTLGGIAGQQITSFTVSFTADTTSSRDAVVYMNIDSFTVDNVTGGNAPPTISIGDMAASEGDAAADVDSAATVNDTDGDADWNGGALTLQITANADAGDEISIDQSGNFSIAGGTLSRAGTGAVGTVTESSGTANDGVVTGGALLTITFNASATNAIVQELAQSIQYRTTSEDPTGTAGTRTLTATATDGPGDSGSDTATITLTGLNDDPTATDNAVTTNEDTNHVFAAGEFNFNDVDSADTLQAVRIDSIPATGTLFVDANNDDTAQGGEILANGDTVAVADITAGNLQYTPPTDQAGTPLTTFTFSVGDGTAFAASASTMTVNVTAQNDAPTATDNTVTTAEDTNHVFAAGEFNFNDVDSADTLQSVRIDGIPATGTLFVDANNDDTAQGGEILANGDTVAVADITAGNLQYTPPTDQAGTPLTTFTFSVGDGTAFAASASTMTVNVTAQNDAPTATDNTVTTNEDTNHVFAAGEFNFNDADTGDTLQSVRIDGIPATGTLFVDANNDDMAQGGEILANGDTVAVADITAGNLQYTPPTNQAGTALSTFTFSVGDGTAFAASASTMTVDVTAQNDPPAFAGLDGTPTYAEDGAAVTLDANVTVADVELDARNGGNGDYSGAGLTIARTGGANADDRLSVASGGNLTVAGGPDGGGTVSAGGNVIATIANTGNGQLQLTFADNGTTPTTALVNEVLQAIQYANASDDPPASVQLDWTVSDGNSGDAQGSGDNPGTDTGSTTVSITSVNDPPTLTATGQDPTFVEGTGAPGSDLFSGVTASTVEAADRISSLTLTVTNVSDGASEILRVDGSDVALTDGNTVTPTATNGLTLDVSVTGSTATVSFTGASLTAAQVQTLVDALAYRNTSEDPTTGANRVVTLTELVDTGGGTDTAALTLTSTVGLTAVNDPPVVGNVFGDSASQVTAGAGAQDVTDLNDATVANPDSADYDGGSLTLAQDSGTTNGSWGLDGTTTTAGGDGTIAAGETVAVGGVSIGTVDATNDGQGGNTLEIAFNANATSARIETLIQALTYDAPSGLGARQFTLTLNDADGTATGGDQDDGGAFTLTVTPNPPVIGNLDGDSVTAASGATVAVDAGGDATVTDADSADFDGGTLTVTRTGGLSGDFGLGTGVTSGGDGTIAAGETVAVGGTNIGTVTTDGQGTNDLVITFTSTDATPAAVQTLLRALEYAGSQAGAHPFAATITDAGANAATSTPAAFTVTVEAPPVNTVPGAQTAVDGTALALGGISVADADSATVTTTVSVPGGDGTFSATGAATITGDGTESLQIAGTLADVNATLGTLVYTPAVDSTGAQTVTVLSSDGTNTDTDTIAVTVQDRPTLLDLDGDTVKAGLGGTVAIDRGTAATVTDGDSADFDGGTLTVTRVSTTLTGGFSLDAGQATAGGDGMLGAGETVAVGGTDIGTVTTAGQGTDDLVITFSSADATPARVGMLLNALLYAPGQSGDHVFDVTVTDGAAGTPSEAARVTVAGGDPPENTAPATWTALTGNGLPLRGLAVADPDSATVTTTLSVAAGAGVFGATGPAAVAGGGSATLTITGALADVNATLATVTYTAATDAATPGAPGTQTITMTTTDGDQTDTDTIAVTVVAPAPPADPPDPPAGPGDGDEGGDGDGGTGDGGDSDGGNGGDGDGTTETVEGTTVTTTTETRDDGTVVETITIDPFDGFQEGEDPDDFGNGLSDHVVAGADDDPGLRATLPLGVGLTASGPSVRLDAAAGVIELQNGLRVLLGDLPSEDLDQAVQSFFAGQEGGGSPRWVSTLTPTFVGDGTPDQPITIDGGDGGDATTAVIIDARDLPPGATLALDNIGLAIVIGDVTVTGGAGTTFFVGDDGAQDVNLGVGDDTLDGGGGDDIVRSREGDDILIGGSGSDTLGGGAGVDVAQIAATADVLALTRAADGSLLLRHGTDVDTIEPDVEILVAAGDGAMTLSNPGGAVPVAGLAFDPAFYLEHNPDVAAAVAAGALASAADHFAAWGLAEGRAPNALWDEAAYRDAYPDVAAAVAAGTFASGLQHYALFGAAERRDPGPWFDASAYLDAYPDVAATGLDALTHFVLWGAAEGRLGTVADDTLLLA</sequence>
<protein>
    <recommendedName>
        <fullName evidence="6">DUF4347 domain-containing protein</fullName>
    </recommendedName>
</protein>
<feature type="region of interest" description="Disordered" evidence="1">
    <location>
        <begin position="1032"/>
        <end position="1083"/>
    </location>
</feature>
<feature type="compositionally biased region" description="Low complexity" evidence="1">
    <location>
        <begin position="1901"/>
        <end position="1934"/>
    </location>
</feature>